<dbReference type="InterPro" id="IPR011009">
    <property type="entry name" value="Kinase-like_dom_sf"/>
</dbReference>
<dbReference type="EnsemblPlants" id="LPERR04G22150.1">
    <property type="protein sequence ID" value="LPERR04G22150.1"/>
    <property type="gene ID" value="LPERR04G22150"/>
</dbReference>
<dbReference type="eggNOG" id="ENOG502QQPF">
    <property type="taxonomic scope" value="Eukaryota"/>
</dbReference>
<proteinExistence type="predicted"/>
<dbReference type="Gene3D" id="1.10.510.10">
    <property type="entry name" value="Transferase(Phosphotransferase) domain 1"/>
    <property type="match status" value="1"/>
</dbReference>
<reference evidence="3 4" key="1">
    <citation type="submission" date="2012-08" db="EMBL/GenBank/DDBJ databases">
        <title>Oryza genome evolution.</title>
        <authorList>
            <person name="Wing R.A."/>
        </authorList>
    </citation>
    <scope>NUCLEOTIDE SEQUENCE</scope>
</reference>
<dbReference type="InterPro" id="IPR008271">
    <property type="entry name" value="Ser/Thr_kinase_AS"/>
</dbReference>
<evidence type="ECO:0000259" key="2">
    <source>
        <dbReference type="PROSITE" id="PS50011"/>
    </source>
</evidence>
<protein>
    <recommendedName>
        <fullName evidence="2">Protein kinase domain-containing protein</fullName>
    </recommendedName>
</protein>
<accession>A0A0D9WA02</accession>
<dbReference type="GO" id="GO:0005524">
    <property type="term" value="F:ATP binding"/>
    <property type="evidence" value="ECO:0007669"/>
    <property type="project" value="InterPro"/>
</dbReference>
<evidence type="ECO:0000313" key="3">
    <source>
        <dbReference type="EnsemblPlants" id="LPERR04G22150.1"/>
    </source>
</evidence>
<feature type="region of interest" description="Disordered" evidence="1">
    <location>
        <begin position="268"/>
        <end position="310"/>
    </location>
</feature>
<feature type="domain" description="Protein kinase" evidence="2">
    <location>
        <begin position="1"/>
        <end position="269"/>
    </location>
</feature>
<reference evidence="4" key="2">
    <citation type="submission" date="2013-12" db="EMBL/GenBank/DDBJ databases">
        <authorList>
            <person name="Yu Y."/>
            <person name="Lee S."/>
            <person name="de Baynast K."/>
            <person name="Wissotski M."/>
            <person name="Liu L."/>
            <person name="Talag J."/>
            <person name="Goicoechea J."/>
            <person name="Angelova A."/>
            <person name="Jetty R."/>
            <person name="Kudrna D."/>
            <person name="Golser W."/>
            <person name="Rivera L."/>
            <person name="Zhang J."/>
            <person name="Wing R."/>
        </authorList>
    </citation>
    <scope>NUCLEOTIDE SEQUENCE</scope>
</reference>
<dbReference type="SUPFAM" id="SSF56112">
    <property type="entry name" value="Protein kinase-like (PK-like)"/>
    <property type="match status" value="1"/>
</dbReference>
<dbReference type="Pfam" id="PF00069">
    <property type="entry name" value="Pkinase"/>
    <property type="match status" value="1"/>
</dbReference>
<dbReference type="GO" id="GO:0004672">
    <property type="term" value="F:protein kinase activity"/>
    <property type="evidence" value="ECO:0007669"/>
    <property type="project" value="InterPro"/>
</dbReference>
<dbReference type="PANTHER" id="PTHR27006:SF591">
    <property type="entry name" value="SERINE_THREONINE-PROTEIN KINASE"/>
    <property type="match status" value="1"/>
</dbReference>
<dbReference type="SMART" id="SM00220">
    <property type="entry name" value="S_TKc"/>
    <property type="match status" value="1"/>
</dbReference>
<dbReference type="AlphaFoldDB" id="A0A0D9WA02"/>
<reference evidence="3" key="3">
    <citation type="submission" date="2015-04" db="UniProtKB">
        <authorList>
            <consortium name="EnsemblPlants"/>
        </authorList>
    </citation>
    <scope>IDENTIFICATION</scope>
</reference>
<name>A0A0D9WA02_9ORYZ</name>
<dbReference type="PROSITE" id="PS50011">
    <property type="entry name" value="PROTEIN_KINASE_DOM"/>
    <property type="match status" value="1"/>
</dbReference>
<dbReference type="InterPro" id="IPR000719">
    <property type="entry name" value="Prot_kinase_dom"/>
</dbReference>
<dbReference type="HOGENOM" id="CLU_898231_0_0_1"/>
<dbReference type="STRING" id="77586.A0A0D9WA02"/>
<keyword evidence="4" id="KW-1185">Reference proteome</keyword>
<organism evidence="3 4">
    <name type="scientific">Leersia perrieri</name>
    <dbReference type="NCBI Taxonomy" id="77586"/>
    <lineage>
        <taxon>Eukaryota</taxon>
        <taxon>Viridiplantae</taxon>
        <taxon>Streptophyta</taxon>
        <taxon>Embryophyta</taxon>
        <taxon>Tracheophyta</taxon>
        <taxon>Spermatophyta</taxon>
        <taxon>Magnoliopsida</taxon>
        <taxon>Liliopsida</taxon>
        <taxon>Poales</taxon>
        <taxon>Poaceae</taxon>
        <taxon>BOP clade</taxon>
        <taxon>Oryzoideae</taxon>
        <taxon>Oryzeae</taxon>
        <taxon>Oryzinae</taxon>
        <taxon>Leersia</taxon>
    </lineage>
</organism>
<dbReference type="PANTHER" id="PTHR27006">
    <property type="entry name" value="PROMASTIGOTE SURFACE ANTIGEN PROTEIN PSA"/>
    <property type="match status" value="1"/>
</dbReference>
<evidence type="ECO:0000313" key="4">
    <source>
        <dbReference type="Proteomes" id="UP000032180"/>
    </source>
</evidence>
<evidence type="ECO:0000256" key="1">
    <source>
        <dbReference type="SAM" id="MobiDB-lite"/>
    </source>
</evidence>
<dbReference type="Proteomes" id="UP000032180">
    <property type="component" value="Chromosome 4"/>
</dbReference>
<dbReference type="PROSITE" id="PS00108">
    <property type="entry name" value="PROTEIN_KINASE_ST"/>
    <property type="match status" value="1"/>
</dbReference>
<sequence length="310" mass="34252">MYGPSTLSSRRVPPDPDDVVTGGRMRWRERGNRVRKGGKLLDGRMIAVKRLNQSTLTKKDEKGFVREVELMPRVRHGIAHGVAYLHEGSNECVVHRDLKPPNVLLDENFRPRISDFGTAKMFVADPTDRSDLTIVGSRGYASPEYLQGELTTNATFTAILLESLSGQRMVAWAVFFHIIIIIKLADKANRFCMQAWELWEQDSARSLDRMVDPHPPASDSEIGGELARCVQIGLLCVQNWQKRPIMSVVVAMLTSNSSGSISRRGQSFAASASAPGPRRCVGRARISWTPPRPISRSTVAGPANSGSESN</sequence>
<dbReference type="Gramene" id="LPERR04G22150.1">
    <property type="protein sequence ID" value="LPERR04G22150.1"/>
    <property type="gene ID" value="LPERR04G22150"/>
</dbReference>